<evidence type="ECO:0000256" key="6">
    <source>
        <dbReference type="ARBA" id="ARBA00023186"/>
    </source>
</evidence>
<keyword evidence="4" id="KW-0805">Transcription regulation</keyword>
<dbReference type="NCBIfam" id="NF007836">
    <property type="entry name" value="PRK10548.1"/>
    <property type="match status" value="1"/>
</dbReference>
<keyword evidence="5" id="KW-0804">Transcription</keyword>
<dbReference type="InterPro" id="IPR008622">
    <property type="entry name" value="FliT"/>
</dbReference>
<keyword evidence="3" id="KW-1005">Bacterial flagellum biogenesis</keyword>
<accession>A0ABX6GRW2</accession>
<keyword evidence="8" id="KW-0175">Coiled coil</keyword>
<gene>
    <name evidence="9" type="primary">fliT</name>
    <name evidence="9" type="ORF">FO014_19650</name>
</gene>
<protein>
    <recommendedName>
        <fullName evidence="7">Flagellar protein FliT</fullName>
    </recommendedName>
</protein>
<keyword evidence="10" id="KW-1185">Reference proteome</keyword>
<name>A0ABX6GRW2_9GAMM</name>
<keyword evidence="2" id="KW-0963">Cytoplasm</keyword>
<comment type="subcellular location">
    <subcellularLocation>
        <location evidence="1">Cytoplasm</location>
        <location evidence="1">Cytosol</location>
    </subcellularLocation>
</comment>
<keyword evidence="9" id="KW-0282">Flagellum</keyword>
<evidence type="ECO:0000256" key="2">
    <source>
        <dbReference type="ARBA" id="ARBA00022490"/>
    </source>
</evidence>
<keyword evidence="9" id="KW-0969">Cilium</keyword>
<dbReference type="RefSeq" id="WP_160030726.1">
    <property type="nucleotide sequence ID" value="NZ_CP041764.1"/>
</dbReference>
<evidence type="ECO:0000313" key="9">
    <source>
        <dbReference type="EMBL" id="QHA89016.1"/>
    </source>
</evidence>
<dbReference type="Proteomes" id="UP000430368">
    <property type="component" value="Chromosome"/>
</dbReference>
<keyword evidence="6" id="KW-0143">Chaperone</keyword>
<organism evidence="9 10">
    <name type="scientific">Serratia rhizosphaerae</name>
    <dbReference type="NCBI Taxonomy" id="2597702"/>
    <lineage>
        <taxon>Bacteria</taxon>
        <taxon>Pseudomonadati</taxon>
        <taxon>Pseudomonadota</taxon>
        <taxon>Gammaproteobacteria</taxon>
        <taxon>Enterobacterales</taxon>
        <taxon>Yersiniaceae</taxon>
        <taxon>Serratia</taxon>
    </lineage>
</organism>
<evidence type="ECO:0000313" key="10">
    <source>
        <dbReference type="Proteomes" id="UP000430368"/>
    </source>
</evidence>
<proteinExistence type="predicted"/>
<dbReference type="Gene3D" id="1.20.58.380">
    <property type="entry name" value="Flagellar protein flit"/>
    <property type="match status" value="1"/>
</dbReference>
<evidence type="ECO:0000256" key="5">
    <source>
        <dbReference type="ARBA" id="ARBA00023163"/>
    </source>
</evidence>
<reference evidence="9 10" key="1">
    <citation type="submission" date="2019-07" db="EMBL/GenBank/DDBJ databases">
        <title>Serratia dokdonensis sp. nov., an elicitor of systemic resistance in Nicotiana Tabacum.</title>
        <authorList>
            <person name="Son J.-S."/>
            <person name="Hwang Y.-J."/>
            <person name="Lee S.-Y."/>
            <person name="Ghim S.-Y."/>
        </authorList>
    </citation>
    <scope>NUCLEOTIDE SEQUENCE [LARGE SCALE GENOMIC DNA]</scope>
    <source>
        <strain evidence="9 10">KUDC3025</strain>
    </source>
</reference>
<dbReference type="Pfam" id="PF05400">
    <property type="entry name" value="FliT"/>
    <property type="match status" value="1"/>
</dbReference>
<evidence type="ECO:0000256" key="4">
    <source>
        <dbReference type="ARBA" id="ARBA00023015"/>
    </source>
</evidence>
<keyword evidence="9" id="KW-0966">Cell projection</keyword>
<evidence type="ECO:0000256" key="7">
    <source>
        <dbReference type="ARBA" id="ARBA00093797"/>
    </source>
</evidence>
<evidence type="ECO:0000256" key="8">
    <source>
        <dbReference type="SAM" id="Coils"/>
    </source>
</evidence>
<evidence type="ECO:0000256" key="1">
    <source>
        <dbReference type="ARBA" id="ARBA00004514"/>
    </source>
</evidence>
<feature type="coiled-coil region" evidence="8">
    <location>
        <begin position="72"/>
        <end position="99"/>
    </location>
</feature>
<sequence length="123" mass="13995">MERQQQLLSAYQHIATLSAQMLALAQSGDWDRLVELELTYVTAVEKTAEFSDVMASSIALQELLRHKLQQILDNETQLRALLQQRLTELKSLIDQSTRQNAVNATYGQFHDRALLLGEPQSQQ</sequence>
<evidence type="ECO:0000256" key="3">
    <source>
        <dbReference type="ARBA" id="ARBA00022795"/>
    </source>
</evidence>
<dbReference type="EMBL" id="CP041764">
    <property type="protein sequence ID" value="QHA89016.1"/>
    <property type="molecule type" value="Genomic_DNA"/>
</dbReference>